<reference evidence="1" key="1">
    <citation type="submission" date="2020-08" db="EMBL/GenBank/DDBJ databases">
        <title>Genome public.</title>
        <authorList>
            <person name="Liu C."/>
            <person name="Sun Q."/>
        </authorList>
    </citation>
    <scope>NUCLEOTIDE SEQUENCE</scope>
    <source>
        <strain evidence="1">NSJ-15</strain>
    </source>
</reference>
<gene>
    <name evidence="1" type="ORF">H8702_00770</name>
</gene>
<accession>A0A8J6P9N0</accession>
<comment type="caution">
    <text evidence="1">The sequence shown here is derived from an EMBL/GenBank/DDBJ whole genome shotgun (WGS) entry which is preliminary data.</text>
</comment>
<dbReference type="AlphaFoldDB" id="A0A8J6P9N0"/>
<keyword evidence="2" id="KW-1185">Reference proteome</keyword>
<dbReference type="InterPro" id="IPR017853">
    <property type="entry name" value="GH"/>
</dbReference>
<dbReference type="EMBL" id="JACRTL010000001">
    <property type="protein sequence ID" value="MBC8609652.1"/>
    <property type="molecule type" value="Genomic_DNA"/>
</dbReference>
<evidence type="ECO:0000313" key="1">
    <source>
        <dbReference type="EMBL" id="MBC8609652.1"/>
    </source>
</evidence>
<protein>
    <submittedName>
        <fullName evidence="1">Uncharacterized protein</fullName>
    </submittedName>
</protein>
<organism evidence="1 2">
    <name type="scientific">Massiliimalia timonensis</name>
    <dbReference type="NCBI Taxonomy" id="1987501"/>
    <lineage>
        <taxon>Bacteria</taxon>
        <taxon>Bacillati</taxon>
        <taxon>Bacillota</taxon>
        <taxon>Clostridia</taxon>
        <taxon>Eubacteriales</taxon>
        <taxon>Oscillospiraceae</taxon>
        <taxon>Massiliimalia</taxon>
    </lineage>
</organism>
<name>A0A8J6P9N0_9FIRM</name>
<evidence type="ECO:0000313" key="2">
    <source>
        <dbReference type="Proteomes" id="UP000632659"/>
    </source>
</evidence>
<dbReference type="RefSeq" id="WP_187536130.1">
    <property type="nucleotide sequence ID" value="NZ_JACRTL010000001.1"/>
</dbReference>
<dbReference type="SUPFAM" id="SSF51445">
    <property type="entry name" value="(Trans)glycosidases"/>
    <property type="match status" value="1"/>
</dbReference>
<proteinExistence type="predicted"/>
<dbReference type="Proteomes" id="UP000632659">
    <property type="component" value="Unassembled WGS sequence"/>
</dbReference>
<sequence length="421" mass="47697">MAKTSYSIKGVDFYINGQKTYTELSKSDPKVHGLLFNARFIQGVFEDKNPQNRGKYDRFGKIFSADDHTDALIQALPSWYKKGIRAITVGLQGGGPIYTYEDWSVIDSGCFSKDGKTIDPGYCERLTRIIKACDELGMLVIVSILYQAQAHLLEDGVALGEAVKTACTFLKGLPYSNIIIEVANEQDVGDFEKHPLISSGEGMGTLLRLAREWSGGRFAVGSSGGGGSWKPEIVSNSDVILVHGNGLRRREYYDFIRSIQAYAPDKPIVCNEDSQCFGQLSVSEVTHTSWGYYNNMTKQEPPADWSVTAGEDDFFARRLEQMIYGREEVENEFYLQGFEPDCHIDGRRYIKLASLYPEKINYVEFYENDRLLYTSFDEPFMLYALNTWEQRPYRVSKDAQSFTAVIYLHSGQVVERKVTFE</sequence>